<protein>
    <submittedName>
        <fullName evidence="1">Uncharacterized protein</fullName>
    </submittedName>
</protein>
<gene>
    <name evidence="1" type="ORF">ILYODFUR_037527</name>
</gene>
<evidence type="ECO:0000313" key="2">
    <source>
        <dbReference type="Proteomes" id="UP001482620"/>
    </source>
</evidence>
<dbReference type="Proteomes" id="UP001482620">
    <property type="component" value="Unassembled WGS sequence"/>
</dbReference>
<reference evidence="1 2" key="1">
    <citation type="submission" date="2021-06" db="EMBL/GenBank/DDBJ databases">
        <authorList>
            <person name="Palmer J.M."/>
        </authorList>
    </citation>
    <scope>NUCLEOTIDE SEQUENCE [LARGE SCALE GENOMIC DNA]</scope>
    <source>
        <strain evidence="2">if_2019</strain>
        <tissue evidence="1">Muscle</tissue>
    </source>
</reference>
<dbReference type="EMBL" id="JAHRIQ010101048">
    <property type="protein sequence ID" value="MEQ2253923.1"/>
    <property type="molecule type" value="Genomic_DNA"/>
</dbReference>
<proteinExistence type="predicted"/>
<organism evidence="1 2">
    <name type="scientific">Ilyodon furcidens</name>
    <name type="common">goldbreast splitfin</name>
    <dbReference type="NCBI Taxonomy" id="33524"/>
    <lineage>
        <taxon>Eukaryota</taxon>
        <taxon>Metazoa</taxon>
        <taxon>Chordata</taxon>
        <taxon>Craniata</taxon>
        <taxon>Vertebrata</taxon>
        <taxon>Euteleostomi</taxon>
        <taxon>Actinopterygii</taxon>
        <taxon>Neopterygii</taxon>
        <taxon>Teleostei</taxon>
        <taxon>Neoteleostei</taxon>
        <taxon>Acanthomorphata</taxon>
        <taxon>Ovalentaria</taxon>
        <taxon>Atherinomorphae</taxon>
        <taxon>Cyprinodontiformes</taxon>
        <taxon>Goodeidae</taxon>
        <taxon>Ilyodon</taxon>
    </lineage>
</organism>
<evidence type="ECO:0000313" key="1">
    <source>
        <dbReference type="EMBL" id="MEQ2253923.1"/>
    </source>
</evidence>
<sequence length="110" mass="12688">MEMLAKRAEWSRVGPNRASGKGTFLCCFVKSSSSHGSGEELDHFSDSLRPLMDNYVLWCLFRFFHQHEGLQDCCFLCSCIEPLQILKQHHKCIVWGLKKKNNVPLPYRIG</sequence>
<name>A0ABV0V9C9_9TELE</name>
<comment type="caution">
    <text evidence="1">The sequence shown here is derived from an EMBL/GenBank/DDBJ whole genome shotgun (WGS) entry which is preliminary data.</text>
</comment>
<accession>A0ABV0V9C9</accession>
<keyword evidence="2" id="KW-1185">Reference proteome</keyword>